<dbReference type="SUPFAM" id="SSF46565">
    <property type="entry name" value="Chaperone J-domain"/>
    <property type="match status" value="1"/>
</dbReference>
<dbReference type="SMART" id="SM00271">
    <property type="entry name" value="DnaJ"/>
    <property type="match status" value="1"/>
</dbReference>
<dbReference type="SUPFAM" id="SSF49493">
    <property type="entry name" value="HSP40/DnaJ peptide-binding domain"/>
    <property type="match status" value="1"/>
</dbReference>
<feature type="non-terminal residue" evidence="4">
    <location>
        <position position="190"/>
    </location>
</feature>
<name>A0A3B0RJU4_9ZZZZ</name>
<dbReference type="AlphaFoldDB" id="A0A3B0RJU4"/>
<reference evidence="4" key="1">
    <citation type="submission" date="2018-06" db="EMBL/GenBank/DDBJ databases">
        <authorList>
            <person name="Zhirakovskaya E."/>
        </authorList>
    </citation>
    <scope>NUCLEOTIDE SEQUENCE</scope>
</reference>
<dbReference type="GO" id="GO:0051082">
    <property type="term" value="F:unfolded protein binding"/>
    <property type="evidence" value="ECO:0007669"/>
    <property type="project" value="InterPro"/>
</dbReference>
<dbReference type="EMBL" id="UOEH01000079">
    <property type="protein sequence ID" value="VAV92052.1"/>
    <property type="molecule type" value="Genomic_DNA"/>
</dbReference>
<dbReference type="GO" id="GO:0005737">
    <property type="term" value="C:cytoplasm"/>
    <property type="evidence" value="ECO:0007669"/>
    <property type="project" value="TreeGrafter"/>
</dbReference>
<dbReference type="InterPro" id="IPR001623">
    <property type="entry name" value="DnaJ_domain"/>
</dbReference>
<gene>
    <name evidence="4" type="ORF">MNBD_ALPHA05-776</name>
</gene>
<evidence type="ECO:0000256" key="2">
    <source>
        <dbReference type="SAM" id="MobiDB-lite"/>
    </source>
</evidence>
<evidence type="ECO:0000313" key="4">
    <source>
        <dbReference type="EMBL" id="VAV92052.1"/>
    </source>
</evidence>
<dbReference type="PANTHER" id="PTHR43096:SF52">
    <property type="entry name" value="DNAJ HOMOLOG 1, MITOCHONDRIAL-RELATED"/>
    <property type="match status" value="1"/>
</dbReference>
<dbReference type="CDD" id="cd06257">
    <property type="entry name" value="DnaJ"/>
    <property type="match status" value="1"/>
</dbReference>
<dbReference type="Pfam" id="PF01556">
    <property type="entry name" value="DnaJ_C"/>
    <property type="match status" value="1"/>
</dbReference>
<accession>A0A3B0RJU4</accession>
<proteinExistence type="predicted"/>
<evidence type="ECO:0000256" key="1">
    <source>
        <dbReference type="ARBA" id="ARBA00023186"/>
    </source>
</evidence>
<dbReference type="PRINTS" id="PR00625">
    <property type="entry name" value="JDOMAIN"/>
</dbReference>
<dbReference type="Gene3D" id="1.10.287.110">
    <property type="entry name" value="DnaJ domain"/>
    <property type="match status" value="1"/>
</dbReference>
<dbReference type="Gene3D" id="2.60.260.20">
    <property type="entry name" value="Urease metallochaperone UreE, N-terminal domain"/>
    <property type="match status" value="1"/>
</dbReference>
<dbReference type="GO" id="GO:0042026">
    <property type="term" value="P:protein refolding"/>
    <property type="evidence" value="ECO:0007669"/>
    <property type="project" value="TreeGrafter"/>
</dbReference>
<keyword evidence="1" id="KW-0143">Chaperone</keyword>
<organism evidence="4">
    <name type="scientific">hydrothermal vent metagenome</name>
    <dbReference type="NCBI Taxonomy" id="652676"/>
    <lineage>
        <taxon>unclassified sequences</taxon>
        <taxon>metagenomes</taxon>
        <taxon>ecological metagenomes</taxon>
    </lineage>
</organism>
<dbReference type="InterPro" id="IPR008971">
    <property type="entry name" value="HSP40/DnaJ_pept-bd"/>
</dbReference>
<dbReference type="PROSITE" id="PS50076">
    <property type="entry name" value="DNAJ_2"/>
    <property type="match status" value="1"/>
</dbReference>
<feature type="region of interest" description="Disordered" evidence="2">
    <location>
        <begin position="62"/>
        <end position="107"/>
    </location>
</feature>
<evidence type="ECO:0000259" key="3">
    <source>
        <dbReference type="PROSITE" id="PS50076"/>
    </source>
</evidence>
<dbReference type="InterPro" id="IPR002939">
    <property type="entry name" value="DnaJ_C"/>
</dbReference>
<dbReference type="PANTHER" id="PTHR43096">
    <property type="entry name" value="DNAJ HOMOLOG 1, MITOCHONDRIAL-RELATED"/>
    <property type="match status" value="1"/>
</dbReference>
<protein>
    <submittedName>
        <fullName evidence="4">Chaperone protein DnaJ</fullName>
    </submittedName>
</protein>
<sequence>MARNPYAVLGLAPSASDSEIRAAFRKFAKKYHPDRNPDDKASEDKFKEVSAAFDIVGDSDRRKKFDRGEIDEEGRERVSPFNQYSGRGGPGAARGRSPGAGPEQGASFEDLSDIFSDLFGARRAAQRQPRPQRGRDVRYRLDVDFLDAAAGAKKRVTMPDGRTLDIAIPPGLEDGQTLRLKGQGEKGPAG</sequence>
<dbReference type="Pfam" id="PF00226">
    <property type="entry name" value="DnaJ"/>
    <property type="match status" value="1"/>
</dbReference>
<feature type="region of interest" description="Disordered" evidence="2">
    <location>
        <begin position="167"/>
        <end position="190"/>
    </location>
</feature>
<dbReference type="InterPro" id="IPR036869">
    <property type="entry name" value="J_dom_sf"/>
</dbReference>
<feature type="compositionally biased region" description="Basic and acidic residues" evidence="2">
    <location>
        <begin position="62"/>
        <end position="78"/>
    </location>
</feature>
<feature type="domain" description="J" evidence="3">
    <location>
        <begin position="4"/>
        <end position="69"/>
    </location>
</feature>